<feature type="transmembrane region" description="Helical" evidence="7">
    <location>
        <begin position="29"/>
        <end position="50"/>
    </location>
</feature>
<evidence type="ECO:0000259" key="8">
    <source>
        <dbReference type="PROSITE" id="PS50850"/>
    </source>
</evidence>
<evidence type="ECO:0000256" key="2">
    <source>
        <dbReference type="ARBA" id="ARBA00022448"/>
    </source>
</evidence>
<feature type="transmembrane region" description="Helical" evidence="7">
    <location>
        <begin position="82"/>
        <end position="107"/>
    </location>
</feature>
<feature type="transmembrane region" description="Helical" evidence="7">
    <location>
        <begin position="144"/>
        <end position="170"/>
    </location>
</feature>
<dbReference type="Gene3D" id="1.20.1250.20">
    <property type="entry name" value="MFS general substrate transporter like domains"/>
    <property type="match status" value="1"/>
</dbReference>
<evidence type="ECO:0000256" key="4">
    <source>
        <dbReference type="ARBA" id="ARBA00022692"/>
    </source>
</evidence>
<dbReference type="InterPro" id="IPR036259">
    <property type="entry name" value="MFS_trans_sf"/>
</dbReference>
<gene>
    <name evidence="9" type="ORF">CBI38_27920</name>
</gene>
<reference evidence="9 10" key="1">
    <citation type="submission" date="2017-05" db="EMBL/GenBank/DDBJ databases">
        <title>Isolation of Rhodococcus sp. S2-17 biodegrading of BP-3.</title>
        <authorList>
            <person name="Lee Y."/>
            <person name="Kim K.H."/>
            <person name="Chun B.H."/>
            <person name="Jung H.S."/>
            <person name="Jeon C.O."/>
        </authorList>
    </citation>
    <scope>NUCLEOTIDE SEQUENCE [LARGE SCALE GENOMIC DNA]</scope>
    <source>
        <strain evidence="9 10">S2-17</strain>
    </source>
</reference>
<dbReference type="PROSITE" id="PS50850">
    <property type="entry name" value="MFS"/>
    <property type="match status" value="1"/>
</dbReference>
<keyword evidence="5 7" id="KW-1133">Transmembrane helix</keyword>
<comment type="subcellular location">
    <subcellularLocation>
        <location evidence="1">Cell membrane</location>
        <topology evidence="1">Multi-pass membrane protein</topology>
    </subcellularLocation>
</comment>
<keyword evidence="10" id="KW-1185">Reference proteome</keyword>
<dbReference type="InterPro" id="IPR020846">
    <property type="entry name" value="MFS_dom"/>
</dbReference>
<organism evidence="9 10">
    <name type="scientific">Rhodococcus oxybenzonivorans</name>
    <dbReference type="NCBI Taxonomy" id="1990687"/>
    <lineage>
        <taxon>Bacteria</taxon>
        <taxon>Bacillati</taxon>
        <taxon>Actinomycetota</taxon>
        <taxon>Actinomycetes</taxon>
        <taxon>Mycobacteriales</taxon>
        <taxon>Nocardiaceae</taxon>
        <taxon>Rhodococcus</taxon>
    </lineage>
</organism>
<dbReference type="InterPro" id="IPR005828">
    <property type="entry name" value="MFS_sugar_transport-like"/>
</dbReference>
<dbReference type="SUPFAM" id="SSF103473">
    <property type="entry name" value="MFS general substrate transporter"/>
    <property type="match status" value="1"/>
</dbReference>
<evidence type="ECO:0000256" key="7">
    <source>
        <dbReference type="SAM" id="Phobius"/>
    </source>
</evidence>
<keyword evidence="3" id="KW-1003">Cell membrane</keyword>
<feature type="transmembrane region" description="Helical" evidence="7">
    <location>
        <begin position="57"/>
        <end position="76"/>
    </location>
</feature>
<accession>A0A2S2C1Q6</accession>
<evidence type="ECO:0000313" key="9">
    <source>
        <dbReference type="EMBL" id="AWK74817.1"/>
    </source>
</evidence>
<evidence type="ECO:0000256" key="1">
    <source>
        <dbReference type="ARBA" id="ARBA00004651"/>
    </source>
</evidence>
<keyword evidence="4 7" id="KW-0812">Transmembrane</keyword>
<dbReference type="GO" id="GO:0005886">
    <property type="term" value="C:plasma membrane"/>
    <property type="evidence" value="ECO:0007669"/>
    <property type="project" value="UniProtKB-SubCell"/>
</dbReference>
<dbReference type="EMBL" id="CP021354">
    <property type="protein sequence ID" value="AWK74817.1"/>
    <property type="molecule type" value="Genomic_DNA"/>
</dbReference>
<dbReference type="GO" id="GO:0022857">
    <property type="term" value="F:transmembrane transporter activity"/>
    <property type="evidence" value="ECO:0007669"/>
    <property type="project" value="InterPro"/>
</dbReference>
<feature type="domain" description="Major facilitator superfamily (MFS) profile" evidence="8">
    <location>
        <begin position="1"/>
        <end position="174"/>
    </location>
</feature>
<dbReference type="PANTHER" id="PTHR43045:SF2">
    <property type="entry name" value="INNER MEMBRANE METABOLITE TRANSPORT PROTEIN YHJE"/>
    <property type="match status" value="1"/>
</dbReference>
<proteinExistence type="predicted"/>
<dbReference type="Proteomes" id="UP000245711">
    <property type="component" value="Chromosome"/>
</dbReference>
<dbReference type="PANTHER" id="PTHR43045">
    <property type="entry name" value="SHIKIMATE TRANSPORTER"/>
    <property type="match status" value="1"/>
</dbReference>
<protein>
    <recommendedName>
        <fullName evidence="8">Major facilitator superfamily (MFS) profile domain-containing protein</fullName>
    </recommendedName>
</protein>
<dbReference type="AlphaFoldDB" id="A0A2S2C1Q6"/>
<evidence type="ECO:0000256" key="6">
    <source>
        <dbReference type="ARBA" id="ARBA00023136"/>
    </source>
</evidence>
<name>A0A2S2C1Q6_9NOCA</name>
<dbReference type="Pfam" id="PF00083">
    <property type="entry name" value="Sugar_tr"/>
    <property type="match status" value="1"/>
</dbReference>
<dbReference type="KEGG" id="roz:CBI38_27920"/>
<evidence type="ECO:0000313" key="10">
    <source>
        <dbReference type="Proteomes" id="UP000245711"/>
    </source>
</evidence>
<evidence type="ECO:0000256" key="5">
    <source>
        <dbReference type="ARBA" id="ARBA00022989"/>
    </source>
</evidence>
<keyword evidence="6 7" id="KW-0472">Membrane</keyword>
<evidence type="ECO:0000256" key="3">
    <source>
        <dbReference type="ARBA" id="ARBA00022475"/>
    </source>
</evidence>
<feature type="transmembrane region" description="Helical" evidence="7">
    <location>
        <begin position="119"/>
        <end position="138"/>
    </location>
</feature>
<sequence>MWLSFFYIGAVYITNYGTTVLNFSRSEMLTVNLIGVGFNVIGSVAGALLADRRGRKITIGGANALAVGWAFALFPLANSGNIALMAVAVAGTLLLVGVASGTTTAIIPETFHTRYRSTGAGVAFNMGSVVGGAIPPIVAAPLVAAFGSLGLAVMMAVLAGASALCVAFLAETKGISLQESETEPVTVRAHEDVG</sequence>
<keyword evidence="2" id="KW-0813">Transport</keyword>